<accession>A0A1G2LRV3</accession>
<dbReference type="AlphaFoldDB" id="A0A1G2LRV3"/>
<name>A0A1G2LRV3_9BACT</name>
<evidence type="ECO:0000313" key="1">
    <source>
        <dbReference type="EMBL" id="OHA13599.1"/>
    </source>
</evidence>
<gene>
    <name evidence="1" type="ORF">A3G49_01770</name>
</gene>
<reference evidence="1 2" key="1">
    <citation type="journal article" date="2016" name="Nat. Commun.">
        <title>Thousands of microbial genomes shed light on interconnected biogeochemical processes in an aquifer system.</title>
        <authorList>
            <person name="Anantharaman K."/>
            <person name="Brown C.T."/>
            <person name="Hug L.A."/>
            <person name="Sharon I."/>
            <person name="Castelle C.J."/>
            <person name="Probst A.J."/>
            <person name="Thomas B.C."/>
            <person name="Singh A."/>
            <person name="Wilkins M.J."/>
            <person name="Karaoz U."/>
            <person name="Brodie E.L."/>
            <person name="Williams K.H."/>
            <person name="Hubbard S.S."/>
            <person name="Banfield J.F."/>
        </authorList>
    </citation>
    <scope>NUCLEOTIDE SEQUENCE [LARGE SCALE GENOMIC DNA]</scope>
</reference>
<sequence>MNMNPVMTPAPKGGFFILLRRIPSSFASGMRAKRIILRIIGEGGYIKVVIRLRKNENKDTPQLCCGEYK</sequence>
<dbReference type="Proteomes" id="UP000177171">
    <property type="component" value="Unassembled WGS sequence"/>
</dbReference>
<proteinExistence type="predicted"/>
<dbReference type="EMBL" id="MHQY01000022">
    <property type="protein sequence ID" value="OHA13599.1"/>
    <property type="molecule type" value="Genomic_DNA"/>
</dbReference>
<evidence type="ECO:0000313" key="2">
    <source>
        <dbReference type="Proteomes" id="UP000177171"/>
    </source>
</evidence>
<protein>
    <submittedName>
        <fullName evidence="1">Uncharacterized protein</fullName>
    </submittedName>
</protein>
<organism evidence="1 2">
    <name type="scientific">Candidatus Sungbacteria bacterium RIFCSPLOWO2_12_FULL_41_11</name>
    <dbReference type="NCBI Taxonomy" id="1802286"/>
    <lineage>
        <taxon>Bacteria</taxon>
        <taxon>Candidatus Sungiibacteriota</taxon>
    </lineage>
</organism>
<comment type="caution">
    <text evidence="1">The sequence shown here is derived from an EMBL/GenBank/DDBJ whole genome shotgun (WGS) entry which is preliminary data.</text>
</comment>